<evidence type="ECO:0000256" key="1">
    <source>
        <dbReference type="SAM" id="SignalP"/>
    </source>
</evidence>
<name>A0A024K5Y2_9MYCO</name>
<dbReference type="HOGENOM" id="CLU_1244181_0_0_11"/>
<sequence precursor="true">MVGARGLGLLVAMMTAATVFANTAAAEAPPMPGVQVDDESSSCTAGFAAQGDDGSYYLLTSGHCDAHDGSVWTYGPSIPLGSITVSEKEVDKRDAAIIRLNPAVGVPTGGVGGMSVRDVLSSNQLKLGEPFCKLGGVTGETCGTITEIDGNVVEASVYSLGGDSGSPGYVKNDDGTVSAVGILMSSPEGDDNTTYFTLVQPLLGKWGLRILP</sequence>
<accession>A0A024K5Y2</accession>
<dbReference type="Proteomes" id="UP000028880">
    <property type="component" value="Unassembled WGS sequence"/>
</dbReference>
<dbReference type="EMBL" id="HG964446">
    <property type="protein sequence ID" value="CDO90997.1"/>
    <property type="molecule type" value="Genomic_DNA"/>
</dbReference>
<feature type="signal peptide" evidence="1">
    <location>
        <begin position="1"/>
        <end position="21"/>
    </location>
</feature>
<dbReference type="SUPFAM" id="SSF50494">
    <property type="entry name" value="Trypsin-like serine proteases"/>
    <property type="match status" value="1"/>
</dbReference>
<protein>
    <submittedName>
        <fullName evidence="2">Trypsin domain-containing protein</fullName>
    </submittedName>
</protein>
<dbReference type="InterPro" id="IPR043504">
    <property type="entry name" value="Peptidase_S1_PA_chymotrypsin"/>
</dbReference>
<feature type="chain" id="PRO_5039361127" evidence="1">
    <location>
        <begin position="22"/>
        <end position="212"/>
    </location>
</feature>
<reference evidence="2" key="1">
    <citation type="journal article" date="2014" name="Genome Announc.">
        <title>Draft Genome Sequence of Mycobacterium triplex DSM 44626.</title>
        <authorList>
            <person name="Sassi M."/>
            <person name="Croce O."/>
            <person name="Robert C."/>
            <person name="Raoult D."/>
            <person name="Drancourt M."/>
        </authorList>
    </citation>
    <scope>NUCLEOTIDE SEQUENCE [LARGE SCALE GENOMIC DNA]</scope>
    <source>
        <strain evidence="2">DSM 44626</strain>
    </source>
</reference>
<dbReference type="STRING" id="47839.BN973_05403"/>
<dbReference type="CDD" id="cd21112">
    <property type="entry name" value="alphaLP-like"/>
    <property type="match status" value="1"/>
</dbReference>
<dbReference type="AlphaFoldDB" id="A0A024K5Y2"/>
<evidence type="ECO:0000313" key="2">
    <source>
        <dbReference type="EMBL" id="CDO90997.1"/>
    </source>
</evidence>
<organism evidence="2">
    <name type="scientific">Mycobacterium triplex</name>
    <dbReference type="NCBI Taxonomy" id="47839"/>
    <lineage>
        <taxon>Bacteria</taxon>
        <taxon>Bacillati</taxon>
        <taxon>Actinomycetota</taxon>
        <taxon>Actinomycetes</taxon>
        <taxon>Mycobacteriales</taxon>
        <taxon>Mycobacteriaceae</taxon>
        <taxon>Mycobacterium</taxon>
        <taxon>Mycobacterium simiae complex</taxon>
    </lineage>
</organism>
<keyword evidence="1" id="KW-0732">Signal</keyword>
<dbReference type="InterPro" id="IPR009003">
    <property type="entry name" value="Peptidase_S1_PA"/>
</dbReference>
<dbReference type="Gene3D" id="2.40.10.10">
    <property type="entry name" value="Trypsin-like serine proteases"/>
    <property type="match status" value="2"/>
</dbReference>
<gene>
    <name evidence="2" type="ORF">BN973_05403</name>
</gene>
<reference evidence="2" key="2">
    <citation type="submission" date="2014-04" db="EMBL/GenBank/DDBJ databases">
        <authorList>
            <person name="Urmite Genomes U."/>
        </authorList>
    </citation>
    <scope>NUCLEOTIDE SEQUENCE</scope>
    <source>
        <strain evidence="2">DSM 44626</strain>
    </source>
</reference>
<dbReference type="eggNOG" id="ENOG5030I1H">
    <property type="taxonomic scope" value="Bacteria"/>
</dbReference>
<proteinExistence type="predicted"/>